<dbReference type="Proteomes" id="UP000046393">
    <property type="component" value="Unplaced"/>
</dbReference>
<organism evidence="1 2">
    <name type="scientific">Syphacia muris</name>
    <dbReference type="NCBI Taxonomy" id="451379"/>
    <lineage>
        <taxon>Eukaryota</taxon>
        <taxon>Metazoa</taxon>
        <taxon>Ecdysozoa</taxon>
        <taxon>Nematoda</taxon>
        <taxon>Chromadorea</taxon>
        <taxon>Rhabditida</taxon>
        <taxon>Spirurina</taxon>
        <taxon>Oxyuridomorpha</taxon>
        <taxon>Oxyuroidea</taxon>
        <taxon>Oxyuridae</taxon>
        <taxon>Syphacia</taxon>
    </lineage>
</organism>
<name>A0A0N5AM24_9BILA</name>
<dbReference type="AlphaFoldDB" id="A0A0N5AM24"/>
<keyword evidence="1" id="KW-1185">Reference proteome</keyword>
<accession>A0A0N5AM24</accession>
<protein>
    <submittedName>
        <fullName evidence="2">Dirigent protein</fullName>
    </submittedName>
</protein>
<proteinExistence type="predicted"/>
<sequence>MFESKNANLDVLLCDGKDVGAVVWFMKGFVYGKLVIKTVNRLDGEVAKQTMFAVHSFVFTSMAPIQVRPEL</sequence>
<evidence type="ECO:0000313" key="1">
    <source>
        <dbReference type="Proteomes" id="UP000046393"/>
    </source>
</evidence>
<dbReference type="WBParaSite" id="SMUV_0000561501-mRNA-1">
    <property type="protein sequence ID" value="SMUV_0000561501-mRNA-1"/>
    <property type="gene ID" value="SMUV_0000561501"/>
</dbReference>
<reference evidence="2" key="1">
    <citation type="submission" date="2017-02" db="UniProtKB">
        <authorList>
            <consortium name="WormBaseParasite"/>
        </authorList>
    </citation>
    <scope>IDENTIFICATION</scope>
</reference>
<evidence type="ECO:0000313" key="2">
    <source>
        <dbReference type="WBParaSite" id="SMUV_0000561501-mRNA-1"/>
    </source>
</evidence>